<protein>
    <submittedName>
        <fullName evidence="2">Uncharacterized protein</fullName>
    </submittedName>
</protein>
<organism evidence="2 3">
    <name type="scientific">Coprinellus micaceus</name>
    <name type="common">Glistening ink-cap mushroom</name>
    <name type="synonym">Coprinus micaceus</name>
    <dbReference type="NCBI Taxonomy" id="71717"/>
    <lineage>
        <taxon>Eukaryota</taxon>
        <taxon>Fungi</taxon>
        <taxon>Dikarya</taxon>
        <taxon>Basidiomycota</taxon>
        <taxon>Agaricomycotina</taxon>
        <taxon>Agaricomycetes</taxon>
        <taxon>Agaricomycetidae</taxon>
        <taxon>Agaricales</taxon>
        <taxon>Agaricineae</taxon>
        <taxon>Psathyrellaceae</taxon>
        <taxon>Coprinellus</taxon>
    </lineage>
</organism>
<evidence type="ECO:0000313" key="2">
    <source>
        <dbReference type="EMBL" id="TEB29655.1"/>
    </source>
</evidence>
<feature type="transmembrane region" description="Helical" evidence="1">
    <location>
        <begin position="67"/>
        <end position="89"/>
    </location>
</feature>
<proteinExistence type="predicted"/>
<dbReference type="Proteomes" id="UP000298030">
    <property type="component" value="Unassembled WGS sequence"/>
</dbReference>
<feature type="transmembrane region" description="Helical" evidence="1">
    <location>
        <begin position="36"/>
        <end position="55"/>
    </location>
</feature>
<dbReference type="STRING" id="71717.A0A4Y7T6A3"/>
<name>A0A4Y7T6A3_COPMI</name>
<dbReference type="AlphaFoldDB" id="A0A4Y7T6A3"/>
<feature type="transmembrane region" description="Helical" evidence="1">
    <location>
        <begin position="12"/>
        <end position="30"/>
    </location>
</feature>
<keyword evidence="1" id="KW-1133">Transmembrane helix</keyword>
<reference evidence="2 3" key="1">
    <citation type="journal article" date="2019" name="Nat. Ecol. Evol.">
        <title>Megaphylogeny resolves global patterns of mushroom evolution.</title>
        <authorList>
            <person name="Varga T."/>
            <person name="Krizsan K."/>
            <person name="Foldi C."/>
            <person name="Dima B."/>
            <person name="Sanchez-Garcia M."/>
            <person name="Sanchez-Ramirez S."/>
            <person name="Szollosi G.J."/>
            <person name="Szarkandi J.G."/>
            <person name="Papp V."/>
            <person name="Albert L."/>
            <person name="Andreopoulos W."/>
            <person name="Angelini C."/>
            <person name="Antonin V."/>
            <person name="Barry K.W."/>
            <person name="Bougher N.L."/>
            <person name="Buchanan P."/>
            <person name="Buyck B."/>
            <person name="Bense V."/>
            <person name="Catcheside P."/>
            <person name="Chovatia M."/>
            <person name="Cooper J."/>
            <person name="Damon W."/>
            <person name="Desjardin D."/>
            <person name="Finy P."/>
            <person name="Geml J."/>
            <person name="Haridas S."/>
            <person name="Hughes K."/>
            <person name="Justo A."/>
            <person name="Karasinski D."/>
            <person name="Kautmanova I."/>
            <person name="Kiss B."/>
            <person name="Kocsube S."/>
            <person name="Kotiranta H."/>
            <person name="LaButti K.M."/>
            <person name="Lechner B.E."/>
            <person name="Liimatainen K."/>
            <person name="Lipzen A."/>
            <person name="Lukacs Z."/>
            <person name="Mihaltcheva S."/>
            <person name="Morgado L.N."/>
            <person name="Niskanen T."/>
            <person name="Noordeloos M.E."/>
            <person name="Ohm R.A."/>
            <person name="Ortiz-Santana B."/>
            <person name="Ovrebo C."/>
            <person name="Racz N."/>
            <person name="Riley R."/>
            <person name="Savchenko A."/>
            <person name="Shiryaev A."/>
            <person name="Soop K."/>
            <person name="Spirin V."/>
            <person name="Szebenyi C."/>
            <person name="Tomsovsky M."/>
            <person name="Tulloss R.E."/>
            <person name="Uehling J."/>
            <person name="Grigoriev I.V."/>
            <person name="Vagvolgyi C."/>
            <person name="Papp T."/>
            <person name="Martin F.M."/>
            <person name="Miettinen O."/>
            <person name="Hibbett D.S."/>
            <person name="Nagy L.G."/>
        </authorList>
    </citation>
    <scope>NUCLEOTIDE SEQUENCE [LARGE SCALE GENOMIC DNA]</scope>
    <source>
        <strain evidence="2 3">FP101781</strain>
    </source>
</reference>
<keyword evidence="1" id="KW-0472">Membrane</keyword>
<evidence type="ECO:0000256" key="1">
    <source>
        <dbReference type="SAM" id="Phobius"/>
    </source>
</evidence>
<feature type="non-terminal residue" evidence="2">
    <location>
        <position position="1"/>
    </location>
</feature>
<dbReference type="EMBL" id="QPFP01000026">
    <property type="protein sequence ID" value="TEB29655.1"/>
    <property type="molecule type" value="Genomic_DNA"/>
</dbReference>
<accession>A0A4Y7T6A3</accession>
<comment type="caution">
    <text evidence="2">The sequence shown here is derived from an EMBL/GenBank/DDBJ whole genome shotgun (WGS) entry which is preliminary data.</text>
</comment>
<sequence>SLFGRTIPQCCCGLLWALKQCVIALFVYYLPKSLVLAIVLIISSVFSAALIFAMFGATSVAGVAAFAVFYGFFSGGAVSLTAPAVGSFITTSDLSDLG</sequence>
<keyword evidence="3" id="KW-1185">Reference proteome</keyword>
<gene>
    <name evidence="2" type="ORF">FA13DRAFT_1734441</name>
</gene>
<keyword evidence="1" id="KW-0812">Transmembrane</keyword>
<evidence type="ECO:0000313" key="3">
    <source>
        <dbReference type="Proteomes" id="UP000298030"/>
    </source>
</evidence>